<reference evidence="5 7" key="2">
    <citation type="submission" date="2019-04" db="EMBL/GenBank/DDBJ databases">
        <title>Genomic characterization of Staphylococcus petrasii strains.</title>
        <authorList>
            <person name="Vrbovska V."/>
            <person name="Kovarovic V."/>
            <person name="Maslanova I."/>
            <person name="Indrakova A."/>
            <person name="Petras P."/>
            <person name="Sedo O."/>
            <person name="Svec P."/>
            <person name="Fisarova L."/>
            <person name="Sedlacek I."/>
            <person name="Doskar J."/>
            <person name="Pantucek R."/>
        </authorList>
    </citation>
    <scope>NUCLEOTIDE SEQUENCE [LARGE SCALE GENOMIC DNA]</scope>
    <source>
        <strain evidence="5 7">P5404</strain>
    </source>
</reference>
<evidence type="ECO:0000259" key="3">
    <source>
        <dbReference type="PROSITE" id="PS51186"/>
    </source>
</evidence>
<evidence type="ECO:0000256" key="2">
    <source>
        <dbReference type="ARBA" id="ARBA00023315"/>
    </source>
</evidence>
<dbReference type="Pfam" id="PF13673">
    <property type="entry name" value="Acetyltransf_10"/>
    <property type="match status" value="1"/>
</dbReference>
<dbReference type="AlphaFoldDB" id="A0A380FXV8"/>
<evidence type="ECO:0000313" key="5">
    <source>
        <dbReference type="EMBL" id="TGE16302.1"/>
    </source>
</evidence>
<evidence type="ECO:0000256" key="1">
    <source>
        <dbReference type="ARBA" id="ARBA00022679"/>
    </source>
</evidence>
<organism evidence="4 6">
    <name type="scientific">Staphylococcus petrasii</name>
    <dbReference type="NCBI Taxonomy" id="1276936"/>
    <lineage>
        <taxon>Bacteria</taxon>
        <taxon>Bacillati</taxon>
        <taxon>Bacillota</taxon>
        <taxon>Bacilli</taxon>
        <taxon>Bacillales</taxon>
        <taxon>Staphylococcaceae</taxon>
        <taxon>Staphylococcus</taxon>
    </lineage>
</organism>
<feature type="domain" description="N-acetyltransferase" evidence="3">
    <location>
        <begin position="1"/>
        <end position="160"/>
    </location>
</feature>
<dbReference type="RefSeq" id="WP_103298177.1">
    <property type="nucleotide sequence ID" value="NZ_PPQT01000062.1"/>
</dbReference>
<accession>A0A380FXV8</accession>
<dbReference type="InterPro" id="IPR016181">
    <property type="entry name" value="Acyl_CoA_acyltransferase"/>
</dbReference>
<evidence type="ECO:0000313" key="7">
    <source>
        <dbReference type="Proteomes" id="UP000297598"/>
    </source>
</evidence>
<dbReference type="Proteomes" id="UP000254047">
    <property type="component" value="Unassembled WGS sequence"/>
</dbReference>
<dbReference type="PROSITE" id="PS51186">
    <property type="entry name" value="GNAT"/>
    <property type="match status" value="1"/>
</dbReference>
<evidence type="ECO:0000313" key="6">
    <source>
        <dbReference type="Proteomes" id="UP000254047"/>
    </source>
</evidence>
<dbReference type="InterPro" id="IPR000182">
    <property type="entry name" value="GNAT_dom"/>
</dbReference>
<name>A0A380FXV8_9STAP</name>
<keyword evidence="1 4" id="KW-0808">Transferase</keyword>
<keyword evidence="7" id="KW-1185">Reference proteome</keyword>
<dbReference type="Gene3D" id="3.40.630.30">
    <property type="match status" value="1"/>
</dbReference>
<dbReference type="GO" id="GO:0008080">
    <property type="term" value="F:N-acetyltransferase activity"/>
    <property type="evidence" value="ECO:0007669"/>
    <property type="project" value="UniProtKB-ARBA"/>
</dbReference>
<dbReference type="InterPro" id="IPR051635">
    <property type="entry name" value="SNAT-like"/>
</dbReference>
<dbReference type="OrthoDB" id="9800962at2"/>
<gene>
    <name evidence="5" type="ORF">BJR09_09265</name>
    <name evidence="4" type="ORF">NCTC13830_00305</name>
</gene>
<reference evidence="4 6" key="1">
    <citation type="submission" date="2018-06" db="EMBL/GenBank/DDBJ databases">
        <authorList>
            <consortium name="Pathogen Informatics"/>
            <person name="Doyle S."/>
        </authorList>
    </citation>
    <scope>NUCLEOTIDE SEQUENCE [LARGE SCALE GENOMIC DNA]</scope>
    <source>
        <strain evidence="4 6">NCTC13830</strain>
    </source>
</reference>
<dbReference type="EMBL" id="SRLS01000015">
    <property type="protein sequence ID" value="TGE16302.1"/>
    <property type="molecule type" value="Genomic_DNA"/>
</dbReference>
<dbReference type="Proteomes" id="UP000297598">
    <property type="component" value="Unassembled WGS sequence"/>
</dbReference>
<protein>
    <submittedName>
        <fullName evidence="5">GNAT family N-acetyltransferase</fullName>
    </submittedName>
    <submittedName>
        <fullName evidence="4">GNAT family acetyltransferase</fullName>
    </submittedName>
</protein>
<sequence length="160" mass="18017">MKFRKVTKEDLPTLIELENKSFTPEEAATPEAIAQRIEIIPDTFIIAEQESEIAGYINGPVIPQKYITDDLFETIRPNPNIGGYLSVLGLVVSEKYQGQGLGGQLLNQFENTARKNARFGVTLTCRDTLVPFYEKYGYINEGLSESQHAGVEWYNLVKEL</sequence>
<dbReference type="PANTHER" id="PTHR10908:SF0">
    <property type="entry name" value="SEROTONIN N-ACETYLTRANSFERASE"/>
    <property type="match status" value="1"/>
</dbReference>
<evidence type="ECO:0000313" key="4">
    <source>
        <dbReference type="EMBL" id="SUM42783.1"/>
    </source>
</evidence>
<keyword evidence="2" id="KW-0012">Acyltransferase</keyword>
<dbReference type="EMBL" id="UHDO01000001">
    <property type="protein sequence ID" value="SUM42783.1"/>
    <property type="molecule type" value="Genomic_DNA"/>
</dbReference>
<proteinExistence type="predicted"/>
<dbReference type="PANTHER" id="PTHR10908">
    <property type="entry name" value="SEROTONIN N-ACETYLTRANSFERASE"/>
    <property type="match status" value="1"/>
</dbReference>
<dbReference type="SUPFAM" id="SSF55729">
    <property type="entry name" value="Acyl-CoA N-acyltransferases (Nat)"/>
    <property type="match status" value="1"/>
</dbReference>